<keyword evidence="5" id="KW-0653">Protein transport</keyword>
<dbReference type="Gene3D" id="3.10.105.10">
    <property type="entry name" value="Dipeptide-binding Protein, Domain 3"/>
    <property type="match status" value="1"/>
</dbReference>
<evidence type="ECO:0000313" key="8">
    <source>
        <dbReference type="Proteomes" id="UP000028700"/>
    </source>
</evidence>
<keyword evidence="5" id="KW-0571">Peptide transport</keyword>
<dbReference type="Gene3D" id="3.90.76.10">
    <property type="entry name" value="Dipeptide-binding Protein, Domain 1"/>
    <property type="match status" value="1"/>
</dbReference>
<organism evidence="7 8">
    <name type="scientific">Secundilactobacillus oryzae JCM 18671</name>
    <dbReference type="NCBI Taxonomy" id="1291743"/>
    <lineage>
        <taxon>Bacteria</taxon>
        <taxon>Bacillati</taxon>
        <taxon>Bacillota</taxon>
        <taxon>Bacilli</taxon>
        <taxon>Lactobacillales</taxon>
        <taxon>Lactobacillaceae</taxon>
        <taxon>Secundilactobacillus</taxon>
    </lineage>
</organism>
<dbReference type="CDD" id="cd08504">
    <property type="entry name" value="PBP2_OppA"/>
    <property type="match status" value="1"/>
</dbReference>
<proteinExistence type="inferred from homology"/>
<dbReference type="InterPro" id="IPR030678">
    <property type="entry name" value="Peptide/Ni-bd"/>
</dbReference>
<sequence length="558" mass="61771">MSIKLGRKKGLIFTGVIISLILAGCGKASGDADSESSSAVSHKNQAAKQVLNWTASTELPTVDSVKEYDVVSAEQIDYLGEGLYKINSNNDAVPAVADGNPVAQNKAKTKYVINIKKGLKWSNGDKLTAHDFVFAWQRLLNPKTAAQNASVYYNIKNAEQVNLGKKKVSELGVQALSDTKLEITLERRDPYLKATLSSENLFPENEAFVNKAGKKYGTSSKYVISNGPFVMKDWDGSGTTWHYVKNNQYHEKNDVTLKRINIQVTKNTATGVNQFQAGKVDNASLTGYYVKQFKNDKRLKTVLQLRSDNLELGINSNKSLKNLNFRKALSLSINRNQLVNDVLTDGSRAATSIVPKGLVKSPDGKTDLSDATGDLVKYNPTEAKKLWATAQKELGTKKVSLDLYVDDSSDGKNVGEYVQGKIQNTLKGVTLNIKQVPAKSRFQKLMSYKFDTALGGWSGNFDPYTFLQQFETGFEHNHGKFSDKEYDALLKKINTSDLDNLDTRWQDLIKSQKVLINQQATIPLYQPASSYLINPKLKGVVTHNLGTPLDVTRAYLVK</sequence>
<evidence type="ECO:0000256" key="3">
    <source>
        <dbReference type="ARBA" id="ARBA00022448"/>
    </source>
</evidence>
<evidence type="ECO:0000256" key="4">
    <source>
        <dbReference type="ARBA" id="ARBA00022729"/>
    </source>
</evidence>
<dbReference type="PANTHER" id="PTHR30290:SF10">
    <property type="entry name" value="PERIPLASMIC OLIGOPEPTIDE-BINDING PROTEIN-RELATED"/>
    <property type="match status" value="1"/>
</dbReference>
<evidence type="ECO:0000313" key="7">
    <source>
        <dbReference type="EMBL" id="GAK47281.1"/>
    </source>
</evidence>
<evidence type="ECO:0000256" key="5">
    <source>
        <dbReference type="ARBA" id="ARBA00022856"/>
    </source>
</evidence>
<dbReference type="OrthoDB" id="9796817at2"/>
<dbReference type="GO" id="GO:0030313">
    <property type="term" value="C:cell envelope"/>
    <property type="evidence" value="ECO:0007669"/>
    <property type="project" value="UniProtKB-SubCell"/>
</dbReference>
<dbReference type="GO" id="GO:0015833">
    <property type="term" value="P:peptide transport"/>
    <property type="evidence" value="ECO:0007669"/>
    <property type="project" value="UniProtKB-KW"/>
</dbReference>
<dbReference type="Pfam" id="PF00496">
    <property type="entry name" value="SBP_bac_5"/>
    <property type="match status" value="1"/>
</dbReference>
<dbReference type="GO" id="GO:0042597">
    <property type="term" value="C:periplasmic space"/>
    <property type="evidence" value="ECO:0007669"/>
    <property type="project" value="UniProtKB-ARBA"/>
</dbReference>
<keyword evidence="8" id="KW-1185">Reference proteome</keyword>
<dbReference type="Gene3D" id="3.40.190.10">
    <property type="entry name" value="Periplasmic binding protein-like II"/>
    <property type="match status" value="1"/>
</dbReference>
<dbReference type="eggNOG" id="COG4166">
    <property type="taxonomic scope" value="Bacteria"/>
</dbReference>
<dbReference type="InterPro" id="IPR039424">
    <property type="entry name" value="SBP_5"/>
</dbReference>
<evidence type="ECO:0000259" key="6">
    <source>
        <dbReference type="Pfam" id="PF00496"/>
    </source>
</evidence>
<dbReference type="GO" id="GO:1904680">
    <property type="term" value="F:peptide transmembrane transporter activity"/>
    <property type="evidence" value="ECO:0007669"/>
    <property type="project" value="TreeGrafter"/>
</dbReference>
<dbReference type="FunFam" id="3.90.76.10:FF:000001">
    <property type="entry name" value="Oligopeptide ABC transporter substrate-binding protein"/>
    <property type="match status" value="1"/>
</dbReference>
<evidence type="ECO:0000256" key="1">
    <source>
        <dbReference type="ARBA" id="ARBA00004196"/>
    </source>
</evidence>
<comment type="caution">
    <text evidence="7">The sequence shown here is derived from an EMBL/GenBank/DDBJ whole genome shotgun (WGS) entry which is preliminary data.</text>
</comment>
<dbReference type="PANTHER" id="PTHR30290">
    <property type="entry name" value="PERIPLASMIC BINDING COMPONENT OF ABC TRANSPORTER"/>
    <property type="match status" value="1"/>
</dbReference>
<comment type="subcellular location">
    <subcellularLocation>
        <location evidence="1">Cell envelope</location>
    </subcellularLocation>
</comment>
<dbReference type="STRING" id="1291743.LOSG293_040270"/>
<dbReference type="Proteomes" id="UP000028700">
    <property type="component" value="Unassembled WGS sequence"/>
</dbReference>
<feature type="domain" description="Solute-binding protein family 5" evidence="6">
    <location>
        <begin position="93"/>
        <end position="473"/>
    </location>
</feature>
<accession>A0A081BGW3</accession>
<evidence type="ECO:0000256" key="2">
    <source>
        <dbReference type="ARBA" id="ARBA00005695"/>
    </source>
</evidence>
<keyword evidence="3" id="KW-0813">Transport</keyword>
<reference evidence="7" key="1">
    <citation type="journal article" date="2014" name="Genome Announc.">
        <title>Draft Genome Sequence of Lactobacillus oryzae Strain SG293T.</title>
        <authorList>
            <person name="Tanizawa Y."/>
            <person name="Fujisawa T."/>
            <person name="Mochizuki T."/>
            <person name="Kaminuma E."/>
            <person name="Nakamura Y."/>
            <person name="Tohno M."/>
        </authorList>
    </citation>
    <scope>NUCLEOTIDE SEQUENCE [LARGE SCALE GENOMIC DNA]</scope>
    <source>
        <strain evidence="7">SG293</strain>
    </source>
</reference>
<dbReference type="PIRSF" id="PIRSF002741">
    <property type="entry name" value="MppA"/>
    <property type="match status" value="1"/>
</dbReference>
<dbReference type="AlphaFoldDB" id="A0A081BGW3"/>
<gene>
    <name evidence="7" type="ORF">LOSG293_040270</name>
</gene>
<dbReference type="PROSITE" id="PS51257">
    <property type="entry name" value="PROKAR_LIPOPROTEIN"/>
    <property type="match status" value="1"/>
</dbReference>
<dbReference type="GO" id="GO:0043190">
    <property type="term" value="C:ATP-binding cassette (ABC) transporter complex"/>
    <property type="evidence" value="ECO:0007669"/>
    <property type="project" value="InterPro"/>
</dbReference>
<dbReference type="SUPFAM" id="SSF53850">
    <property type="entry name" value="Periplasmic binding protein-like II"/>
    <property type="match status" value="1"/>
</dbReference>
<dbReference type="RefSeq" id="WP_051907166.1">
    <property type="nucleotide sequence ID" value="NZ_BBJM01000004.1"/>
</dbReference>
<comment type="similarity">
    <text evidence="2">Belongs to the bacterial solute-binding protein 5 family.</text>
</comment>
<name>A0A081BGW3_9LACO</name>
<dbReference type="EMBL" id="BBJM01000004">
    <property type="protein sequence ID" value="GAK47281.1"/>
    <property type="molecule type" value="Genomic_DNA"/>
</dbReference>
<protein>
    <submittedName>
        <fullName evidence="7">Peptide ABC transporter substrate-binding protein</fullName>
    </submittedName>
</protein>
<keyword evidence="4" id="KW-0732">Signal</keyword>
<dbReference type="InterPro" id="IPR000914">
    <property type="entry name" value="SBP_5_dom"/>
</dbReference>